<name>A0A395M2R6_9BACT</name>
<sequence>MLSIVLHTGKIYITIPAIKTLPMMHRDRAKVAFGFQTLYSNFWLTYLLETAALMQHCSKFELVTEVTLS</sequence>
<organism evidence="1 2">
    <name type="scientific">Candidatus Thermochlorobacter aerophilus</name>
    <dbReference type="NCBI Taxonomy" id="1868324"/>
    <lineage>
        <taxon>Bacteria</taxon>
        <taxon>Pseudomonadati</taxon>
        <taxon>Chlorobiota</taxon>
        <taxon>Chlorobiia</taxon>
        <taxon>Chlorobiales</taxon>
        <taxon>Candidatus Thermochlorobacteriaceae</taxon>
        <taxon>Candidatus Thermochlorobacter</taxon>
    </lineage>
</organism>
<dbReference type="EMBL" id="PHFL01000010">
    <property type="protein sequence ID" value="RFM25040.1"/>
    <property type="molecule type" value="Genomic_DNA"/>
</dbReference>
<accession>A0A395M2R6</accession>
<reference evidence="1 2" key="1">
    <citation type="journal article" date="2011" name="ISME J.">
        <title>Community ecology of hot spring cyanobacterial mats: predominant populations and their functional potential.</title>
        <authorList>
            <person name="Klatt C.G."/>
            <person name="Wood J.M."/>
            <person name="Rusch D.B."/>
            <person name="Bateson M.M."/>
            <person name="Hamamura N."/>
            <person name="Heidelberg J.F."/>
            <person name="Grossman A.R."/>
            <person name="Bhaya D."/>
            <person name="Cohan F.M."/>
            <person name="Kuhl M."/>
            <person name="Bryant D.A."/>
            <person name="Ward D.M."/>
        </authorList>
    </citation>
    <scope>NUCLEOTIDE SEQUENCE [LARGE SCALE GENOMIC DNA]</scope>
    <source>
        <strain evidence="1">OS</strain>
    </source>
</reference>
<evidence type="ECO:0000313" key="2">
    <source>
        <dbReference type="Proteomes" id="UP000266389"/>
    </source>
</evidence>
<dbReference type="AlphaFoldDB" id="A0A395M2R6"/>
<evidence type="ECO:0000313" key="1">
    <source>
        <dbReference type="EMBL" id="RFM25040.1"/>
    </source>
</evidence>
<proteinExistence type="predicted"/>
<comment type="caution">
    <text evidence="1">The sequence shown here is derived from an EMBL/GenBank/DDBJ whole genome shotgun (WGS) entry which is preliminary data.</text>
</comment>
<protein>
    <submittedName>
        <fullName evidence="1">Uncharacterized protein</fullName>
    </submittedName>
</protein>
<gene>
    <name evidence="1" type="ORF">D0433_02335</name>
</gene>
<dbReference type="Proteomes" id="UP000266389">
    <property type="component" value="Unassembled WGS sequence"/>
</dbReference>